<accession>A0A9D1NJ92</accession>
<organism evidence="5 6">
    <name type="scientific">Candidatus Spyradosoma merdigallinarum</name>
    <dbReference type="NCBI Taxonomy" id="2840950"/>
    <lineage>
        <taxon>Bacteria</taxon>
        <taxon>Pseudomonadati</taxon>
        <taxon>Verrucomicrobiota</taxon>
        <taxon>Opitutia</taxon>
        <taxon>Opitutia incertae sedis</taxon>
        <taxon>Candidatus Spyradosoma</taxon>
    </lineage>
</organism>
<dbReference type="Pfam" id="PF22124">
    <property type="entry name" value="Glyco_hydro_95_cat"/>
    <property type="match status" value="1"/>
</dbReference>
<evidence type="ECO:0000259" key="4">
    <source>
        <dbReference type="Pfam" id="PF22124"/>
    </source>
</evidence>
<sequence length="818" mass="88468">MSVRVLFFSPAGTTAAAFLFAVAAAAFSGAEEAPNALRIWSDVPAQSFDAGWNVPADDVPAGKGWEPEGYPVGNGRIGATALENPARERVALNEITLWSGGENAAGNCSGYAYGPTAGNDAFGSYQPFADLLVEAAKLDGNAAENFVRFLSLSEGVAGASFSARGVNYEREVFASAPQDVVAVVWRASERGKIGARLALSPHHSARLAARGNRLTLTGTLANGMRFAAALAVVADGGTLRARGGSAVVPVSYVGGGDAMRAAFDRTKLPEISVENADAMVVLVAMRTDFSRGSGEKRRGPDPAREAEATVAAAERFVRAHGAGALREGSVAAHRAFFDRCSVDFGESDPARAALPTALRLKAYAKDPRDPDFEETLFQFGRYLLISSSRGPLPANLQGLWNDKVHAPWASDYHNNINLQEAYWAAETTNLSECHLPLLDFIAGTAPASRAMTQKQFGKSRRSWTTRISQNPWGWGGWTMWNVPVNAWFALHMWEHFLFTQDKEFLRKRAYPMMKDACLFWEDHLKELGENGAGFSTSDAGADLAQLAGVPAGTLVPPGGWSHEWGPVEDGVAHDCQLVRGLFGNTAAAAEILGVDAAWAKNLRRKRARIAPDKISKNGYLQEWMIDRPDMVRGHRHTSHLFAVFPGSEISPRRTPELAAAAKKSLDLRGNSGDSRRSWTWPWRAALRARLKDGEKAHEMLAGFAAHNLLPNLLATHPPFQADGNFSYPAAVAEMLMQSHEDGIELLPAPCSAWKSGSVRGLKARGNVTVDFAWENGRVTRCALFSPQPREVRLTFNGKTETRATTLPPPVENARATAR</sequence>
<dbReference type="AlphaFoldDB" id="A0A9D1NJ92"/>
<feature type="domain" description="Glycosyl hydrolase family 95 N-terminal" evidence="2">
    <location>
        <begin position="124"/>
        <end position="290"/>
    </location>
</feature>
<protein>
    <submittedName>
        <fullName evidence="5">Glycoside hydrolase family 95 protein</fullName>
    </submittedName>
</protein>
<dbReference type="InterPro" id="IPR016518">
    <property type="entry name" value="Alpha-L-fucosidase"/>
</dbReference>
<keyword evidence="5" id="KW-0378">Hydrolase</keyword>
<dbReference type="GO" id="GO:0004560">
    <property type="term" value="F:alpha-L-fucosidase activity"/>
    <property type="evidence" value="ECO:0007669"/>
    <property type="project" value="InterPro"/>
</dbReference>
<keyword evidence="1" id="KW-0732">Signal</keyword>
<feature type="domain" description="Glycosyl hydrolase family 95 catalytic" evidence="4">
    <location>
        <begin position="324"/>
        <end position="735"/>
    </location>
</feature>
<reference evidence="5" key="1">
    <citation type="submission" date="2020-10" db="EMBL/GenBank/DDBJ databases">
        <authorList>
            <person name="Gilroy R."/>
        </authorList>
    </citation>
    <scope>NUCLEOTIDE SEQUENCE</scope>
    <source>
        <strain evidence="5">10669</strain>
    </source>
</reference>
<dbReference type="Proteomes" id="UP000886812">
    <property type="component" value="Unassembled WGS sequence"/>
</dbReference>
<dbReference type="PANTHER" id="PTHR31084:SF0">
    <property type="entry name" value="ALPHA-L-FUCOSIDASE 2"/>
    <property type="match status" value="1"/>
</dbReference>
<dbReference type="PIRSF" id="PIRSF007663">
    <property type="entry name" value="UCP007663"/>
    <property type="match status" value="1"/>
</dbReference>
<dbReference type="GO" id="GO:0005975">
    <property type="term" value="P:carbohydrate metabolic process"/>
    <property type="evidence" value="ECO:0007669"/>
    <property type="project" value="InterPro"/>
</dbReference>
<dbReference type="Pfam" id="PF21307">
    <property type="entry name" value="Glyco_hydro_95_C"/>
    <property type="match status" value="1"/>
</dbReference>
<reference evidence="5" key="2">
    <citation type="journal article" date="2021" name="PeerJ">
        <title>Extensive microbial diversity within the chicken gut microbiome revealed by metagenomics and culture.</title>
        <authorList>
            <person name="Gilroy R."/>
            <person name="Ravi A."/>
            <person name="Getino M."/>
            <person name="Pursley I."/>
            <person name="Horton D.L."/>
            <person name="Alikhan N.F."/>
            <person name="Baker D."/>
            <person name="Gharbi K."/>
            <person name="Hall N."/>
            <person name="Watson M."/>
            <person name="Adriaenssens E.M."/>
            <person name="Foster-Nyarko E."/>
            <person name="Jarju S."/>
            <person name="Secka A."/>
            <person name="Antonio M."/>
            <person name="Oren A."/>
            <person name="Chaudhuri R.R."/>
            <person name="La Ragione R."/>
            <person name="Hildebrand F."/>
            <person name="Pallen M.J."/>
        </authorList>
    </citation>
    <scope>NUCLEOTIDE SEQUENCE</scope>
    <source>
        <strain evidence="5">10669</strain>
    </source>
</reference>
<feature type="domain" description="Glycosyl hydrolase family 95 N-terminal" evidence="2">
    <location>
        <begin position="40"/>
        <end position="105"/>
    </location>
</feature>
<evidence type="ECO:0000313" key="6">
    <source>
        <dbReference type="Proteomes" id="UP000886812"/>
    </source>
</evidence>
<dbReference type="EMBL" id="DVOG01000091">
    <property type="protein sequence ID" value="HIV04217.1"/>
    <property type="molecule type" value="Genomic_DNA"/>
</dbReference>
<feature type="signal peptide" evidence="1">
    <location>
        <begin position="1"/>
        <end position="30"/>
    </location>
</feature>
<evidence type="ECO:0000259" key="2">
    <source>
        <dbReference type="Pfam" id="PF14498"/>
    </source>
</evidence>
<dbReference type="InterPro" id="IPR049053">
    <property type="entry name" value="AFCA-like_C"/>
</dbReference>
<dbReference type="InterPro" id="IPR027414">
    <property type="entry name" value="GH95_N_dom"/>
</dbReference>
<dbReference type="InterPro" id="IPR008928">
    <property type="entry name" value="6-hairpin_glycosidase_sf"/>
</dbReference>
<feature type="chain" id="PRO_5039195586" evidence="1">
    <location>
        <begin position="31"/>
        <end position="818"/>
    </location>
</feature>
<dbReference type="PANTHER" id="PTHR31084">
    <property type="entry name" value="ALPHA-L-FUCOSIDASE 2"/>
    <property type="match status" value="1"/>
</dbReference>
<gene>
    <name evidence="5" type="ORF">IAC75_03585</name>
</gene>
<dbReference type="Pfam" id="PF14498">
    <property type="entry name" value="Glyco_hyd_65N_2"/>
    <property type="match status" value="2"/>
</dbReference>
<evidence type="ECO:0000256" key="1">
    <source>
        <dbReference type="SAM" id="SignalP"/>
    </source>
</evidence>
<evidence type="ECO:0000313" key="5">
    <source>
        <dbReference type="EMBL" id="HIV04217.1"/>
    </source>
</evidence>
<dbReference type="Gene3D" id="1.50.10.10">
    <property type="match status" value="1"/>
</dbReference>
<name>A0A9D1NJ92_9BACT</name>
<evidence type="ECO:0000259" key="3">
    <source>
        <dbReference type="Pfam" id="PF21307"/>
    </source>
</evidence>
<dbReference type="InterPro" id="IPR054363">
    <property type="entry name" value="GH95_cat"/>
</dbReference>
<comment type="caution">
    <text evidence="5">The sequence shown here is derived from an EMBL/GenBank/DDBJ whole genome shotgun (WGS) entry which is preliminary data.</text>
</comment>
<dbReference type="SUPFAM" id="SSF48208">
    <property type="entry name" value="Six-hairpin glycosidases"/>
    <property type="match status" value="1"/>
</dbReference>
<proteinExistence type="predicted"/>
<feature type="domain" description="Alpha fucosidase A-like C-terminal" evidence="3">
    <location>
        <begin position="737"/>
        <end position="802"/>
    </location>
</feature>
<dbReference type="InterPro" id="IPR012341">
    <property type="entry name" value="6hp_glycosidase-like_sf"/>
</dbReference>